<keyword evidence="1" id="KW-1133">Transmembrane helix</keyword>
<gene>
    <name evidence="2" type="ORF">TRITD_4Av1G195300</name>
</gene>
<protein>
    <submittedName>
        <fullName evidence="2">Uncharacterized protein</fullName>
    </submittedName>
</protein>
<dbReference type="Proteomes" id="UP000324705">
    <property type="component" value="Chromosome 4A"/>
</dbReference>
<dbReference type="InterPro" id="IPR036392">
    <property type="entry name" value="PLAT/LH2_dom_sf"/>
</dbReference>
<feature type="transmembrane region" description="Helical" evidence="1">
    <location>
        <begin position="69"/>
        <end position="91"/>
    </location>
</feature>
<accession>A0A9R0SHN5</accession>
<evidence type="ECO:0000313" key="3">
    <source>
        <dbReference type="Proteomes" id="UP000324705"/>
    </source>
</evidence>
<name>A0A9R0SHN5_TRITD</name>
<sequence length="108" mass="11675">MILGGLIDSLTGANKSARLKGTVVLMRKNVLDLTDLGATIMDGIGDFLGKGVTCQLISSTLVDHGKHSALLILLLLLLLLLLSLMDGWMYLDRLKKDSLAWSVVFSFS</sequence>
<keyword evidence="1" id="KW-0812">Transmembrane</keyword>
<dbReference type="Gene3D" id="2.60.60.20">
    <property type="entry name" value="PLAT/LH2 domain"/>
    <property type="match status" value="1"/>
</dbReference>
<dbReference type="EMBL" id="LT934117">
    <property type="protein sequence ID" value="VAH95361.1"/>
    <property type="molecule type" value="Genomic_DNA"/>
</dbReference>
<evidence type="ECO:0000313" key="2">
    <source>
        <dbReference type="EMBL" id="VAH95361.1"/>
    </source>
</evidence>
<proteinExistence type="predicted"/>
<dbReference type="SUPFAM" id="SSF49723">
    <property type="entry name" value="Lipase/lipooxygenase domain (PLAT/LH2 domain)"/>
    <property type="match status" value="1"/>
</dbReference>
<evidence type="ECO:0000256" key="1">
    <source>
        <dbReference type="SAM" id="Phobius"/>
    </source>
</evidence>
<keyword evidence="3" id="KW-1185">Reference proteome</keyword>
<reference evidence="2 3" key="1">
    <citation type="submission" date="2017-09" db="EMBL/GenBank/DDBJ databases">
        <authorList>
            <consortium name="International Durum Wheat Genome Sequencing Consortium (IDWGSC)"/>
            <person name="Milanesi L."/>
        </authorList>
    </citation>
    <scope>NUCLEOTIDE SEQUENCE [LARGE SCALE GENOMIC DNA]</scope>
    <source>
        <strain evidence="3">cv. Svevo</strain>
    </source>
</reference>
<keyword evidence="1" id="KW-0472">Membrane</keyword>
<dbReference type="AlphaFoldDB" id="A0A9R0SHN5"/>
<dbReference type="Gramene" id="TRITD4Av1G195300.1">
    <property type="protein sequence ID" value="TRITD4Av1G195300.1"/>
    <property type="gene ID" value="TRITD4Av1G195300"/>
</dbReference>
<organism evidence="2 3">
    <name type="scientific">Triticum turgidum subsp. durum</name>
    <name type="common">Durum wheat</name>
    <name type="synonym">Triticum durum</name>
    <dbReference type="NCBI Taxonomy" id="4567"/>
    <lineage>
        <taxon>Eukaryota</taxon>
        <taxon>Viridiplantae</taxon>
        <taxon>Streptophyta</taxon>
        <taxon>Embryophyta</taxon>
        <taxon>Tracheophyta</taxon>
        <taxon>Spermatophyta</taxon>
        <taxon>Magnoliopsida</taxon>
        <taxon>Liliopsida</taxon>
        <taxon>Poales</taxon>
        <taxon>Poaceae</taxon>
        <taxon>BOP clade</taxon>
        <taxon>Pooideae</taxon>
        <taxon>Triticodae</taxon>
        <taxon>Triticeae</taxon>
        <taxon>Triticinae</taxon>
        <taxon>Triticum</taxon>
    </lineage>
</organism>